<reference evidence="1" key="1">
    <citation type="journal article" date="2021" name="Proc. Natl. Acad. Sci. U.S.A.">
        <title>A Catalog of Tens of Thousands of Viruses from Human Metagenomes Reveals Hidden Associations with Chronic Diseases.</title>
        <authorList>
            <person name="Tisza M.J."/>
            <person name="Buck C.B."/>
        </authorList>
    </citation>
    <scope>NUCLEOTIDE SEQUENCE</scope>
    <source>
        <strain evidence="1">CtNQV2</strain>
    </source>
</reference>
<proteinExistence type="predicted"/>
<name>A0A8S5RZI4_9CAUD</name>
<sequence>MDEKLKKCIEVLVHYVYDTYDGNESEIYTLSYYYMYINKVNDIEGLLACFVQAIIDVTDKEFSDVYKKIVNHPQIKKLLF</sequence>
<protein>
    <submittedName>
        <fullName evidence="1">Uncharacterized protein</fullName>
    </submittedName>
</protein>
<evidence type="ECO:0000313" key="1">
    <source>
        <dbReference type="EMBL" id="DAF44088.1"/>
    </source>
</evidence>
<dbReference type="EMBL" id="BK032510">
    <property type="protein sequence ID" value="DAF44088.1"/>
    <property type="molecule type" value="Genomic_DNA"/>
</dbReference>
<accession>A0A8S5RZI4</accession>
<organism evidence="1">
    <name type="scientific">Myoviridae sp. ctNQV2</name>
    <dbReference type="NCBI Taxonomy" id="2827683"/>
    <lineage>
        <taxon>Viruses</taxon>
        <taxon>Duplodnaviria</taxon>
        <taxon>Heunggongvirae</taxon>
        <taxon>Uroviricota</taxon>
        <taxon>Caudoviricetes</taxon>
    </lineage>
</organism>